<dbReference type="STRING" id="545619.SAMN04489860_2055"/>
<feature type="domain" description="M23ase beta-sheet core" evidence="3">
    <location>
        <begin position="136"/>
        <end position="228"/>
    </location>
</feature>
<dbReference type="InterPro" id="IPR011055">
    <property type="entry name" value="Dup_hybrid_motif"/>
</dbReference>
<feature type="compositionally biased region" description="Polar residues" evidence="2">
    <location>
        <begin position="37"/>
        <end position="47"/>
    </location>
</feature>
<evidence type="ECO:0000256" key="1">
    <source>
        <dbReference type="ARBA" id="ARBA00022729"/>
    </source>
</evidence>
<dbReference type="Gene3D" id="2.70.70.10">
    <property type="entry name" value="Glucose Permease (Domain IIA)"/>
    <property type="match status" value="1"/>
</dbReference>
<evidence type="ECO:0000313" key="5">
    <source>
        <dbReference type="Proteomes" id="UP000185663"/>
    </source>
</evidence>
<name>A0A1H1U0Y7_9CELL</name>
<dbReference type="EMBL" id="LT629776">
    <property type="protein sequence ID" value="SDS66034.1"/>
    <property type="molecule type" value="Genomic_DNA"/>
</dbReference>
<gene>
    <name evidence="4" type="ORF">SAMN04489860_2055</name>
</gene>
<dbReference type="PANTHER" id="PTHR21666:SF289">
    <property type="entry name" value="L-ALA--D-GLU ENDOPEPTIDASE"/>
    <property type="match status" value="1"/>
</dbReference>
<accession>A0A1H1U0Y7</accession>
<dbReference type="CDD" id="cd12797">
    <property type="entry name" value="M23_peptidase"/>
    <property type="match status" value="1"/>
</dbReference>
<proteinExistence type="predicted"/>
<dbReference type="InterPro" id="IPR050570">
    <property type="entry name" value="Cell_wall_metabolism_enzyme"/>
</dbReference>
<feature type="region of interest" description="Disordered" evidence="2">
    <location>
        <begin position="1"/>
        <end position="68"/>
    </location>
</feature>
<sequence>MSGSPSLVGADDTRCRPVRRTGRIEESTGRDVCSQPPAMSTGSQRRAASTVPGLRDPAGARPDHDTRMRRRTVHVVVGAVLATAVVVAGLSRPAASGPPAAAPWPAPGEWCAPPSCTAVADVVRGFDPPLQDWLPGHRGVDVVAPPGMPVAAPAAGRVTFAGAVGGRPVLVLEHDDGRRSTLEPVESDLVRGESVARGQVVGVTGTTGMHCSSCLHWGVREDEVYVDPLLLLDGGPIVLLSTRPEGTPARTKP</sequence>
<keyword evidence="5" id="KW-1185">Reference proteome</keyword>
<protein>
    <submittedName>
        <fullName evidence="4">Peptidase family M23</fullName>
    </submittedName>
</protein>
<reference evidence="4 5" key="1">
    <citation type="submission" date="2016-10" db="EMBL/GenBank/DDBJ databases">
        <authorList>
            <person name="de Groot N.N."/>
        </authorList>
    </citation>
    <scope>NUCLEOTIDE SEQUENCE [LARGE SCALE GENOMIC DNA]</scope>
    <source>
        <strain evidence="4 5">DSM 22126</strain>
    </source>
</reference>
<evidence type="ECO:0000259" key="3">
    <source>
        <dbReference type="Pfam" id="PF01551"/>
    </source>
</evidence>
<evidence type="ECO:0000313" key="4">
    <source>
        <dbReference type="EMBL" id="SDS66034.1"/>
    </source>
</evidence>
<evidence type="ECO:0000256" key="2">
    <source>
        <dbReference type="SAM" id="MobiDB-lite"/>
    </source>
</evidence>
<dbReference type="InterPro" id="IPR016047">
    <property type="entry name" value="M23ase_b-sheet_dom"/>
</dbReference>
<organism evidence="4 5">
    <name type="scientific">Paraoerskovia marina</name>
    <dbReference type="NCBI Taxonomy" id="545619"/>
    <lineage>
        <taxon>Bacteria</taxon>
        <taxon>Bacillati</taxon>
        <taxon>Actinomycetota</taxon>
        <taxon>Actinomycetes</taxon>
        <taxon>Micrococcales</taxon>
        <taxon>Cellulomonadaceae</taxon>
        <taxon>Paraoerskovia</taxon>
    </lineage>
</organism>
<dbReference type="eggNOG" id="COG0739">
    <property type="taxonomic scope" value="Bacteria"/>
</dbReference>
<dbReference type="GO" id="GO:0004222">
    <property type="term" value="F:metalloendopeptidase activity"/>
    <property type="evidence" value="ECO:0007669"/>
    <property type="project" value="TreeGrafter"/>
</dbReference>
<dbReference type="Pfam" id="PF01551">
    <property type="entry name" value="Peptidase_M23"/>
    <property type="match status" value="1"/>
</dbReference>
<dbReference type="AlphaFoldDB" id="A0A1H1U0Y7"/>
<dbReference type="SUPFAM" id="SSF51261">
    <property type="entry name" value="Duplicated hybrid motif"/>
    <property type="match status" value="1"/>
</dbReference>
<dbReference type="Proteomes" id="UP000185663">
    <property type="component" value="Chromosome I"/>
</dbReference>
<dbReference type="PANTHER" id="PTHR21666">
    <property type="entry name" value="PEPTIDASE-RELATED"/>
    <property type="match status" value="1"/>
</dbReference>
<keyword evidence="1" id="KW-0732">Signal</keyword>